<proteinExistence type="predicted"/>
<dbReference type="WBParaSite" id="ES5_v2.g20375.t1">
    <property type="protein sequence ID" value="ES5_v2.g20375.t1"/>
    <property type="gene ID" value="ES5_v2.g20375"/>
</dbReference>
<accession>A0AC34FSX7</accession>
<name>A0AC34FSX7_9BILA</name>
<evidence type="ECO:0000313" key="1">
    <source>
        <dbReference type="Proteomes" id="UP000887579"/>
    </source>
</evidence>
<organism evidence="1 2">
    <name type="scientific">Panagrolaimus sp. ES5</name>
    <dbReference type="NCBI Taxonomy" id="591445"/>
    <lineage>
        <taxon>Eukaryota</taxon>
        <taxon>Metazoa</taxon>
        <taxon>Ecdysozoa</taxon>
        <taxon>Nematoda</taxon>
        <taxon>Chromadorea</taxon>
        <taxon>Rhabditida</taxon>
        <taxon>Tylenchina</taxon>
        <taxon>Panagrolaimomorpha</taxon>
        <taxon>Panagrolaimoidea</taxon>
        <taxon>Panagrolaimidae</taxon>
        <taxon>Panagrolaimus</taxon>
    </lineage>
</organism>
<reference evidence="2" key="1">
    <citation type="submission" date="2022-11" db="UniProtKB">
        <authorList>
            <consortium name="WormBaseParasite"/>
        </authorList>
    </citation>
    <scope>IDENTIFICATION</scope>
</reference>
<dbReference type="Proteomes" id="UP000887579">
    <property type="component" value="Unplaced"/>
</dbReference>
<sequence>MSSSKIVVVTGANKGIGKAIVESLLEKLQKSVIYLTARDESRGQAATTEITASSKTSTASNELRFHQLDITDNNSCKTFADYIQNTHQGLDILINNAGIMFSNDAPESAEEQAEVTIGINYYGTKLISSHLLPLIRKDGRIVNICSSLGVMKKRYSEERIKQLTTAKTMEEIDEFVEEYKRHAKDNTRKQAGFPESAYQVSKSAEIALTLLYAKELEAKGVIVNACCPGYVATDMTHHKGYLTVEQGADTPVYLAIDPNPPNASFVYQRKVTNWY</sequence>
<evidence type="ECO:0000313" key="2">
    <source>
        <dbReference type="WBParaSite" id="ES5_v2.g20375.t1"/>
    </source>
</evidence>
<protein>
    <submittedName>
        <fullName evidence="2">Carbonyl reductase (NADPH)</fullName>
    </submittedName>
</protein>